<dbReference type="InterPro" id="IPR001881">
    <property type="entry name" value="EGF-like_Ca-bd_dom"/>
</dbReference>
<dbReference type="Proteomes" id="UP000492821">
    <property type="component" value="Unassembled WGS sequence"/>
</dbReference>
<keyword evidence="2" id="KW-0732">Signal</keyword>
<evidence type="ECO:0000256" key="4">
    <source>
        <dbReference type="ARBA" id="ARBA00023157"/>
    </source>
</evidence>
<dbReference type="Pfam" id="PF07645">
    <property type="entry name" value="EGF_CA"/>
    <property type="match status" value="1"/>
</dbReference>
<dbReference type="PROSITE" id="PS01186">
    <property type="entry name" value="EGF_2"/>
    <property type="match status" value="1"/>
</dbReference>
<dbReference type="PROSITE" id="PS01187">
    <property type="entry name" value="EGF_CA"/>
    <property type="match status" value="1"/>
</dbReference>
<evidence type="ECO:0000256" key="1">
    <source>
        <dbReference type="ARBA" id="ARBA00022536"/>
    </source>
</evidence>
<proteinExistence type="predicted"/>
<dbReference type="GO" id="GO:0005509">
    <property type="term" value="F:calcium ion binding"/>
    <property type="evidence" value="ECO:0007669"/>
    <property type="project" value="InterPro"/>
</dbReference>
<comment type="caution">
    <text evidence="5">Lacks conserved residue(s) required for the propagation of feature annotation.</text>
</comment>
<evidence type="ECO:0000259" key="7">
    <source>
        <dbReference type="PROSITE" id="PS50026"/>
    </source>
</evidence>
<evidence type="ECO:0000313" key="8">
    <source>
        <dbReference type="Proteomes" id="UP000492821"/>
    </source>
</evidence>
<dbReference type="SMART" id="SM00179">
    <property type="entry name" value="EGF_CA"/>
    <property type="match status" value="1"/>
</dbReference>
<feature type="region of interest" description="Disordered" evidence="6">
    <location>
        <begin position="65"/>
        <end position="89"/>
    </location>
</feature>
<dbReference type="SUPFAM" id="SSF57196">
    <property type="entry name" value="EGF/Laminin"/>
    <property type="match status" value="1"/>
</dbReference>
<dbReference type="InterPro" id="IPR000742">
    <property type="entry name" value="EGF"/>
</dbReference>
<dbReference type="AlphaFoldDB" id="A0A7E4VFL1"/>
<dbReference type="PROSITE" id="PS50026">
    <property type="entry name" value="EGF_3"/>
    <property type="match status" value="1"/>
</dbReference>
<dbReference type="InterPro" id="IPR049883">
    <property type="entry name" value="NOTCH1_EGF-like"/>
</dbReference>
<dbReference type="InterPro" id="IPR000152">
    <property type="entry name" value="EGF-type_Asp/Asn_hydroxyl_site"/>
</dbReference>
<evidence type="ECO:0000256" key="5">
    <source>
        <dbReference type="PROSITE-ProRule" id="PRU00076"/>
    </source>
</evidence>
<keyword evidence="3" id="KW-0677">Repeat</keyword>
<reference evidence="8" key="1">
    <citation type="journal article" date="2013" name="Genetics">
        <title>The draft genome and transcriptome of Panagrellus redivivus are shaped by the harsh demands of a free-living lifestyle.</title>
        <authorList>
            <person name="Srinivasan J."/>
            <person name="Dillman A.R."/>
            <person name="Macchietto M.G."/>
            <person name="Heikkinen L."/>
            <person name="Lakso M."/>
            <person name="Fracchia K.M."/>
            <person name="Antoshechkin I."/>
            <person name="Mortazavi A."/>
            <person name="Wong G."/>
            <person name="Sternberg P.W."/>
        </authorList>
    </citation>
    <scope>NUCLEOTIDE SEQUENCE [LARGE SCALE GENOMIC DNA]</scope>
    <source>
        <strain evidence="8">MT8872</strain>
    </source>
</reference>
<dbReference type="Gene3D" id="2.10.25.10">
    <property type="entry name" value="Laminin"/>
    <property type="match status" value="1"/>
</dbReference>
<protein>
    <submittedName>
        <fullName evidence="9">EGF-like domain-containing protein</fullName>
    </submittedName>
</protein>
<accession>A0A7E4VFL1</accession>
<keyword evidence="8" id="KW-1185">Reference proteome</keyword>
<feature type="domain" description="EGF-like" evidence="7">
    <location>
        <begin position="9"/>
        <end position="50"/>
    </location>
</feature>
<name>A0A7E4VFL1_PANRE</name>
<organism evidence="8 9">
    <name type="scientific">Panagrellus redivivus</name>
    <name type="common">Microworm</name>
    <dbReference type="NCBI Taxonomy" id="6233"/>
    <lineage>
        <taxon>Eukaryota</taxon>
        <taxon>Metazoa</taxon>
        <taxon>Ecdysozoa</taxon>
        <taxon>Nematoda</taxon>
        <taxon>Chromadorea</taxon>
        <taxon>Rhabditida</taxon>
        <taxon>Tylenchina</taxon>
        <taxon>Panagrolaimomorpha</taxon>
        <taxon>Panagrolaimoidea</taxon>
        <taxon>Panagrolaimidae</taxon>
        <taxon>Panagrellus</taxon>
    </lineage>
</organism>
<dbReference type="FunFam" id="2.10.25.10:FF:000038">
    <property type="entry name" value="Fibrillin 2"/>
    <property type="match status" value="1"/>
</dbReference>
<dbReference type="CDD" id="cd00054">
    <property type="entry name" value="EGF_CA"/>
    <property type="match status" value="1"/>
</dbReference>
<dbReference type="PROSITE" id="PS00010">
    <property type="entry name" value="ASX_HYDROXYL"/>
    <property type="match status" value="1"/>
</dbReference>
<sequence length="89" mass="9587">MDGMLGCMDIDECVEGTKCHKNNEVCTNLVGSYRCDCAKGFRRNNNEQCEVGIEAQKIINDITANPETMSDTAPEASDSEAAAGVHSDL</sequence>
<evidence type="ECO:0000256" key="6">
    <source>
        <dbReference type="SAM" id="MobiDB-lite"/>
    </source>
</evidence>
<keyword evidence="1 5" id="KW-0245">EGF-like domain</keyword>
<evidence type="ECO:0000256" key="2">
    <source>
        <dbReference type="ARBA" id="ARBA00022729"/>
    </source>
</evidence>
<keyword evidence="4" id="KW-1015">Disulfide bond</keyword>
<dbReference type="InterPro" id="IPR018097">
    <property type="entry name" value="EGF_Ca-bd_CS"/>
</dbReference>
<dbReference type="WBParaSite" id="Pan_g20211.t1">
    <property type="protein sequence ID" value="Pan_g20211.t1"/>
    <property type="gene ID" value="Pan_g20211"/>
</dbReference>
<dbReference type="SMART" id="SM00181">
    <property type="entry name" value="EGF"/>
    <property type="match status" value="1"/>
</dbReference>
<evidence type="ECO:0000256" key="3">
    <source>
        <dbReference type="ARBA" id="ARBA00022737"/>
    </source>
</evidence>
<evidence type="ECO:0000313" key="9">
    <source>
        <dbReference type="WBParaSite" id="Pan_g20211.t1"/>
    </source>
</evidence>
<reference evidence="9" key="2">
    <citation type="submission" date="2020-10" db="UniProtKB">
        <authorList>
            <consortium name="WormBaseParasite"/>
        </authorList>
    </citation>
    <scope>IDENTIFICATION</scope>
</reference>